<dbReference type="SMART" id="SM00698">
    <property type="entry name" value="MORN"/>
    <property type="match status" value="5"/>
</dbReference>
<organism evidence="2 3">
    <name type="scientific">Paramecium octaurelia</name>
    <dbReference type="NCBI Taxonomy" id="43137"/>
    <lineage>
        <taxon>Eukaryota</taxon>
        <taxon>Sar</taxon>
        <taxon>Alveolata</taxon>
        <taxon>Ciliophora</taxon>
        <taxon>Intramacronucleata</taxon>
        <taxon>Oligohymenophorea</taxon>
        <taxon>Peniculida</taxon>
        <taxon>Parameciidae</taxon>
        <taxon>Paramecium</taxon>
    </lineage>
</organism>
<dbReference type="EMBL" id="CAJJDP010000052">
    <property type="protein sequence ID" value="CAD8168661.1"/>
    <property type="molecule type" value="Genomic_DNA"/>
</dbReference>
<gene>
    <name evidence="2" type="ORF">POCTA_138.1.T0520104</name>
</gene>
<dbReference type="Pfam" id="PF02493">
    <property type="entry name" value="MORN"/>
    <property type="match status" value="6"/>
</dbReference>
<evidence type="ECO:0000313" key="2">
    <source>
        <dbReference type="EMBL" id="CAD8168661.1"/>
    </source>
</evidence>
<dbReference type="OMA" id="QRIQCIN"/>
<evidence type="ECO:0000256" key="1">
    <source>
        <dbReference type="ARBA" id="ARBA00022737"/>
    </source>
</evidence>
<keyword evidence="1" id="KW-0677">Repeat</keyword>
<comment type="caution">
    <text evidence="2">The sequence shown here is derived from an EMBL/GenBank/DDBJ whole genome shotgun (WGS) entry which is preliminary data.</text>
</comment>
<proteinExistence type="predicted"/>
<dbReference type="InterPro" id="IPR003409">
    <property type="entry name" value="MORN"/>
</dbReference>
<dbReference type="Proteomes" id="UP000683925">
    <property type="component" value="Unassembled WGS sequence"/>
</dbReference>
<dbReference type="PANTHER" id="PTHR23084">
    <property type="entry name" value="PHOSPHATIDYLINOSITOL-4-PHOSPHATE 5-KINASE RELATED"/>
    <property type="match status" value="1"/>
</dbReference>
<reference evidence="2" key="1">
    <citation type="submission" date="2021-01" db="EMBL/GenBank/DDBJ databases">
        <authorList>
            <consortium name="Genoscope - CEA"/>
            <person name="William W."/>
        </authorList>
    </citation>
    <scope>NUCLEOTIDE SEQUENCE</scope>
</reference>
<dbReference type="OrthoDB" id="406044at2759"/>
<accession>A0A8S1UVF1</accession>
<dbReference type="PANTHER" id="PTHR23084:SF263">
    <property type="entry name" value="MORN REPEAT-CONTAINING PROTEIN 1"/>
    <property type="match status" value="1"/>
</dbReference>
<name>A0A8S1UVF1_PAROT</name>
<dbReference type="AlphaFoldDB" id="A0A8S1UVF1"/>
<keyword evidence="3" id="KW-1185">Reference proteome</keyword>
<evidence type="ECO:0000313" key="3">
    <source>
        <dbReference type="Proteomes" id="UP000683925"/>
    </source>
</evidence>
<evidence type="ECO:0008006" key="4">
    <source>
        <dbReference type="Google" id="ProtNLM"/>
    </source>
</evidence>
<sequence length="284" mass="32614">MQNQQKLTRVENVNNIFSKNSNQDVDKHYLMNDENSQQFANRRSTDIRLLETLNKMQQKQIRQLYLDIGPIYDIDEQYETQNLEDGSCYFGHLENEQKSGTGIMVWSDVGNILDGFWVNNELNGFCRMIYSNGDIFQCNFKFGKANGFGSFQSKVKVVKGFWTNNVLNGEGQEIRSDGQKYFGQFKDGQKNGKGIIFYKDGCKYEGEISRNKISGRGILVWNDSSYYEGEFRNGIINGSGVYVSGNGKSLSGYFEEISIKDRIQRIQCINNNGSEKLIEKIRQL</sequence>
<protein>
    <recommendedName>
        <fullName evidence="4">MORN repeat protein</fullName>
    </recommendedName>
</protein>